<dbReference type="EMBL" id="QXFU01003151">
    <property type="protein sequence ID" value="KAE8977917.1"/>
    <property type="molecule type" value="Genomic_DNA"/>
</dbReference>
<evidence type="ECO:0000313" key="2">
    <source>
        <dbReference type="EMBL" id="KAE8977917.1"/>
    </source>
</evidence>
<gene>
    <name evidence="2" type="ORF">PR002_g24868</name>
</gene>
<organism evidence="2 3">
    <name type="scientific">Phytophthora rubi</name>
    <dbReference type="NCBI Taxonomy" id="129364"/>
    <lineage>
        <taxon>Eukaryota</taxon>
        <taxon>Sar</taxon>
        <taxon>Stramenopiles</taxon>
        <taxon>Oomycota</taxon>
        <taxon>Peronosporomycetes</taxon>
        <taxon>Peronosporales</taxon>
        <taxon>Peronosporaceae</taxon>
        <taxon>Phytophthora</taxon>
    </lineage>
</organism>
<reference evidence="2 3" key="1">
    <citation type="submission" date="2018-09" db="EMBL/GenBank/DDBJ databases">
        <title>Genomic investigation of the strawberry pathogen Phytophthora fragariae indicates pathogenicity is determined by transcriptional variation in three key races.</title>
        <authorList>
            <person name="Adams T.M."/>
            <person name="Armitage A.D."/>
            <person name="Sobczyk M.K."/>
            <person name="Bates H.J."/>
            <person name="Dunwell J.M."/>
            <person name="Nellist C.F."/>
            <person name="Harrison R.J."/>
        </authorList>
    </citation>
    <scope>NUCLEOTIDE SEQUENCE [LARGE SCALE GENOMIC DNA]</scope>
    <source>
        <strain evidence="2 3">SCRP324</strain>
    </source>
</reference>
<comment type="caution">
    <text evidence="2">The sequence shown here is derived from an EMBL/GenBank/DDBJ whole genome shotgun (WGS) entry which is preliminary data.</text>
</comment>
<proteinExistence type="predicted"/>
<name>A0A6A3I7Y4_9STRA</name>
<feature type="region of interest" description="Disordered" evidence="1">
    <location>
        <begin position="1"/>
        <end position="22"/>
    </location>
</feature>
<accession>A0A6A3I7Y4</accession>
<protein>
    <submittedName>
        <fullName evidence="2">Uncharacterized protein</fullName>
    </submittedName>
</protein>
<feature type="region of interest" description="Disordered" evidence="1">
    <location>
        <begin position="65"/>
        <end position="85"/>
    </location>
</feature>
<dbReference type="Proteomes" id="UP000435112">
    <property type="component" value="Unassembled WGS sequence"/>
</dbReference>
<feature type="compositionally biased region" description="Basic and acidic residues" evidence="1">
    <location>
        <begin position="1"/>
        <end position="12"/>
    </location>
</feature>
<evidence type="ECO:0000256" key="1">
    <source>
        <dbReference type="SAM" id="MobiDB-lite"/>
    </source>
</evidence>
<evidence type="ECO:0000313" key="3">
    <source>
        <dbReference type="Proteomes" id="UP000435112"/>
    </source>
</evidence>
<dbReference type="AlphaFoldDB" id="A0A6A3I7Y4"/>
<sequence length="85" mass="8971">MTRAVRPQEAHPRATRSNFQTPLYSEAVCRVQAASATVTATPPDELKPRILQISRNLVQLLDAPVLGGSMPGADGSGDSDGNPSE</sequence>